<dbReference type="InterPro" id="IPR024240">
    <property type="entry name" value="NAGLU_N"/>
</dbReference>
<dbReference type="RefSeq" id="XP_056488475.1">
    <property type="nucleotide sequence ID" value="XM_056629173.1"/>
</dbReference>
<dbReference type="InterPro" id="IPR029018">
    <property type="entry name" value="Hex-like_dom2"/>
</dbReference>
<feature type="domain" description="Alpha-N-acetylglucosaminidase N-terminal" evidence="3">
    <location>
        <begin position="22"/>
        <end position="78"/>
    </location>
</feature>
<proteinExistence type="predicted"/>
<feature type="chain" id="PRO_5040754934" description="Alpha-N-acetylglucosaminidase N-terminal domain-containing protein" evidence="2">
    <location>
        <begin position="20"/>
        <end position="78"/>
    </location>
</feature>
<feature type="signal peptide" evidence="2">
    <location>
        <begin position="1"/>
        <end position="19"/>
    </location>
</feature>
<evidence type="ECO:0000259" key="3">
    <source>
        <dbReference type="Pfam" id="PF12971"/>
    </source>
</evidence>
<keyword evidence="1" id="KW-0378">Hydrolase</keyword>
<comment type="caution">
    <text evidence="4">The sequence shown here is derived from an EMBL/GenBank/DDBJ whole genome shotgun (WGS) entry which is preliminary data.</text>
</comment>
<evidence type="ECO:0000256" key="1">
    <source>
        <dbReference type="ARBA" id="ARBA00022801"/>
    </source>
</evidence>
<reference evidence="4" key="2">
    <citation type="journal article" date="2023" name="IMA Fungus">
        <title>Comparative genomic study of the Penicillium genus elucidates a diverse pangenome and 15 lateral gene transfer events.</title>
        <authorList>
            <person name="Petersen C."/>
            <person name="Sorensen T."/>
            <person name="Nielsen M.R."/>
            <person name="Sondergaard T.E."/>
            <person name="Sorensen J.L."/>
            <person name="Fitzpatrick D.A."/>
            <person name="Frisvad J.C."/>
            <person name="Nielsen K.L."/>
        </authorList>
    </citation>
    <scope>NUCLEOTIDE SEQUENCE</scope>
    <source>
        <strain evidence="4">IBT 29677</strain>
    </source>
</reference>
<dbReference type="EMBL" id="JAPZBU010000006">
    <property type="protein sequence ID" value="KAJ5396423.1"/>
    <property type="molecule type" value="Genomic_DNA"/>
</dbReference>
<dbReference type="Gene3D" id="3.30.379.10">
    <property type="entry name" value="Chitobiase/beta-hexosaminidase domain 2-like"/>
    <property type="match status" value="1"/>
</dbReference>
<evidence type="ECO:0000256" key="2">
    <source>
        <dbReference type="SAM" id="SignalP"/>
    </source>
</evidence>
<dbReference type="AlphaFoldDB" id="A0A9X0B965"/>
<keyword evidence="2" id="KW-0732">Signal</keyword>
<reference evidence="4" key="1">
    <citation type="submission" date="2022-12" db="EMBL/GenBank/DDBJ databases">
        <authorList>
            <person name="Petersen C."/>
        </authorList>
    </citation>
    <scope>NUCLEOTIDE SEQUENCE</scope>
    <source>
        <strain evidence="4">IBT 29677</strain>
    </source>
</reference>
<accession>A0A9X0B965</accession>
<dbReference type="GeneID" id="81368153"/>
<gene>
    <name evidence="4" type="ORF">N7509_004536</name>
</gene>
<sequence length="78" mass="8389">MRWAGLFCWCGAASAVAQSTDGMYSLVKRRLPEHVDQFRFSISSNLTDNGGYDQFTVKTAHNGTVLVEGSSISALSSG</sequence>
<dbReference type="GO" id="GO:0016787">
    <property type="term" value="F:hydrolase activity"/>
    <property type="evidence" value="ECO:0007669"/>
    <property type="project" value="UniProtKB-KW"/>
</dbReference>
<keyword evidence="5" id="KW-1185">Reference proteome</keyword>
<organism evidence="4 5">
    <name type="scientific">Penicillium cosmopolitanum</name>
    <dbReference type="NCBI Taxonomy" id="1131564"/>
    <lineage>
        <taxon>Eukaryota</taxon>
        <taxon>Fungi</taxon>
        <taxon>Dikarya</taxon>
        <taxon>Ascomycota</taxon>
        <taxon>Pezizomycotina</taxon>
        <taxon>Eurotiomycetes</taxon>
        <taxon>Eurotiomycetidae</taxon>
        <taxon>Eurotiales</taxon>
        <taxon>Aspergillaceae</taxon>
        <taxon>Penicillium</taxon>
    </lineage>
</organism>
<dbReference type="Proteomes" id="UP001147747">
    <property type="component" value="Unassembled WGS sequence"/>
</dbReference>
<protein>
    <recommendedName>
        <fullName evidence="3">Alpha-N-acetylglucosaminidase N-terminal domain-containing protein</fullName>
    </recommendedName>
</protein>
<evidence type="ECO:0000313" key="4">
    <source>
        <dbReference type="EMBL" id="KAJ5396423.1"/>
    </source>
</evidence>
<dbReference type="OrthoDB" id="64736at2759"/>
<evidence type="ECO:0000313" key="5">
    <source>
        <dbReference type="Proteomes" id="UP001147747"/>
    </source>
</evidence>
<dbReference type="Pfam" id="PF12971">
    <property type="entry name" value="NAGLU_N"/>
    <property type="match status" value="1"/>
</dbReference>
<name>A0A9X0B965_9EURO</name>